<evidence type="ECO:0000256" key="1">
    <source>
        <dbReference type="ARBA" id="ARBA00004123"/>
    </source>
</evidence>
<dbReference type="PANTHER" id="PTHR31633">
    <property type="entry name" value="H/ACA RIBONUCLEOPROTEIN COMPLEX NON-CORE SUBUNIT NAF1"/>
    <property type="match status" value="1"/>
</dbReference>
<dbReference type="InterPro" id="IPR009000">
    <property type="entry name" value="Transl_B-barrel_sf"/>
</dbReference>
<accession>A0ABM3IFV5</accession>
<evidence type="ECO:0000256" key="9">
    <source>
        <dbReference type="SAM" id="MobiDB-lite"/>
    </source>
</evidence>
<feature type="compositionally biased region" description="Basic residues" evidence="9">
    <location>
        <begin position="679"/>
        <end position="688"/>
    </location>
</feature>
<dbReference type="InterPro" id="IPR040309">
    <property type="entry name" value="Naf1"/>
</dbReference>
<feature type="region of interest" description="Disordered" evidence="9">
    <location>
        <begin position="1"/>
        <end position="33"/>
    </location>
</feature>
<evidence type="ECO:0000256" key="6">
    <source>
        <dbReference type="ARBA" id="ARBA00022553"/>
    </source>
</evidence>
<dbReference type="Pfam" id="PF04410">
    <property type="entry name" value="Gar1"/>
    <property type="match status" value="1"/>
</dbReference>
<dbReference type="RefSeq" id="XP_048327567.2">
    <property type="nucleotide sequence ID" value="XM_048471610.2"/>
</dbReference>
<comment type="subcellular location">
    <subcellularLocation>
        <location evidence="1">Nucleus</location>
    </subcellularLocation>
</comment>
<dbReference type="Gene3D" id="2.40.10.230">
    <property type="entry name" value="Probable tRNA pseudouridine synthase domain"/>
    <property type="match status" value="1"/>
</dbReference>
<evidence type="ECO:0000256" key="7">
    <source>
        <dbReference type="ARBA" id="ARBA00022884"/>
    </source>
</evidence>
<keyword evidence="6" id="KW-0597">Phosphoprotein</keyword>
<reference evidence="11" key="1">
    <citation type="submission" date="2025-08" db="UniProtKB">
        <authorList>
            <consortium name="RefSeq"/>
        </authorList>
    </citation>
    <scope>IDENTIFICATION</scope>
    <source>
        <tissue evidence="11">Seedling</tissue>
    </source>
</reference>
<dbReference type="GeneID" id="125421844"/>
<dbReference type="Proteomes" id="UP001652623">
    <property type="component" value="Chromosome 4"/>
</dbReference>
<name>A0ABM3IFV5_ZIZJJ</name>
<feature type="compositionally biased region" description="Polar residues" evidence="9">
    <location>
        <begin position="461"/>
        <end position="473"/>
    </location>
</feature>
<keyword evidence="10" id="KW-1185">Reference proteome</keyword>
<evidence type="ECO:0000256" key="4">
    <source>
        <dbReference type="ARBA" id="ARBA00022517"/>
    </source>
</evidence>
<keyword evidence="4" id="KW-0690">Ribosome biogenesis</keyword>
<sequence>MVGFISEPSDLEDDQAPKLKNLSDPLDSIDPRSNDFSLADSFLDFDSIRNWFEDIANQEMADGESIKMEAIEEQTCRDTSVEDQIVNGSKPILDGSAPIDVGSGSVVKMDKGDCEMPGNFSCSIAEEIGKVSLVSGSESSVIVGETGMENGTRNEDSVKSGTVSDKDESESSESESASTSSSSSSTSSSSDDQDDDVEGKEEEDDLGVKQGFERDSNGAGEVEEGEIRDADGQGMAGMVEDDDNESDDNDDMEAMVVWSDTDINDGEDEEGDGGGVGGPIRSKNELKVLPLVPPVDVTLLPHHQMIPVGSVLSIVGTQVIVEGVEKHNPLNDGSILWITDSRTPLGLVDEIFGPVKNPYYVVRYNSESEVPSGIRGGTSISFVPEFASHVLNSKDIYKKGYDASGANDEEVSDDGEFSDDEKEAEYKRMQKMTKRGKEEKVVNNKSNRRKGKSRVDPWKNEQPSTKQTPSNVGHQSSNQQQHHFSPVPTMIDHGNCAPPFAVGQGVVGGTGLVPPFPPTAQTVCSSGVWTNGMPFQPTMQPQTPFFPNGIPINSMPWLLQNNQYPQQMPMPNRMPFNQQADPNQMLHSAAVSPGDQPNNFSGSTYVQGLVGQNNFNQSTFGMGLQGHPSQQTLNAVQQGILSNGLHMDSNYINNMPQSMVIPGNVEVPQQFNVGASSSRGRRLFRRGGGRFVGGRGR</sequence>
<feature type="compositionally biased region" description="Low complexity" evidence="9">
    <location>
        <begin position="174"/>
        <end position="190"/>
    </location>
</feature>
<evidence type="ECO:0000313" key="11">
    <source>
        <dbReference type="RefSeq" id="XP_048327567.2"/>
    </source>
</evidence>
<dbReference type="SUPFAM" id="SSF50447">
    <property type="entry name" value="Translation proteins"/>
    <property type="match status" value="1"/>
</dbReference>
<feature type="region of interest" description="Disordered" evidence="9">
    <location>
        <begin position="144"/>
        <end position="250"/>
    </location>
</feature>
<evidence type="ECO:0000256" key="5">
    <source>
        <dbReference type="ARBA" id="ARBA00022552"/>
    </source>
</evidence>
<evidence type="ECO:0000256" key="8">
    <source>
        <dbReference type="ARBA" id="ARBA00023242"/>
    </source>
</evidence>
<dbReference type="GO" id="GO:1990904">
    <property type="term" value="C:ribonucleoprotein complex"/>
    <property type="evidence" value="ECO:0007669"/>
    <property type="project" value="UniProtKB-KW"/>
</dbReference>
<dbReference type="InterPro" id="IPR038664">
    <property type="entry name" value="Gar1/Naf1_Cbf5-bd_sf"/>
</dbReference>
<protein>
    <recommendedName>
        <fullName evidence="3">H/ACA ribonucleoprotein complex non-core subunit NAF1</fullName>
    </recommendedName>
</protein>
<feature type="compositionally biased region" description="Acidic residues" evidence="9">
    <location>
        <begin position="407"/>
        <end position="423"/>
    </location>
</feature>
<keyword evidence="5" id="KW-0698">rRNA processing</keyword>
<comment type="similarity">
    <text evidence="2">Belongs to the NAF1 family.</text>
</comment>
<evidence type="ECO:0000256" key="2">
    <source>
        <dbReference type="ARBA" id="ARBA00009801"/>
    </source>
</evidence>
<feature type="compositionally biased region" description="Acidic residues" evidence="9">
    <location>
        <begin position="191"/>
        <end position="205"/>
    </location>
</feature>
<organism evidence="10 11">
    <name type="scientific">Ziziphus jujuba</name>
    <name type="common">Chinese jujube</name>
    <name type="synonym">Ziziphus sativa</name>
    <dbReference type="NCBI Taxonomy" id="326968"/>
    <lineage>
        <taxon>Eukaryota</taxon>
        <taxon>Viridiplantae</taxon>
        <taxon>Streptophyta</taxon>
        <taxon>Embryophyta</taxon>
        <taxon>Tracheophyta</taxon>
        <taxon>Spermatophyta</taxon>
        <taxon>Magnoliopsida</taxon>
        <taxon>eudicotyledons</taxon>
        <taxon>Gunneridae</taxon>
        <taxon>Pentapetalae</taxon>
        <taxon>rosids</taxon>
        <taxon>fabids</taxon>
        <taxon>Rosales</taxon>
        <taxon>Rhamnaceae</taxon>
        <taxon>Paliureae</taxon>
        <taxon>Ziziphus</taxon>
    </lineage>
</organism>
<gene>
    <name evidence="11" type="primary">LOC125421844</name>
</gene>
<keyword evidence="11" id="KW-0687">Ribonucleoprotein</keyword>
<dbReference type="PANTHER" id="PTHR31633:SF1">
    <property type="entry name" value="H_ACA RIBONUCLEOPROTEIN COMPLEX NON-CORE SUBUNIT NAF1"/>
    <property type="match status" value="1"/>
</dbReference>
<feature type="compositionally biased region" description="Acidic residues" evidence="9">
    <location>
        <begin position="239"/>
        <end position="250"/>
    </location>
</feature>
<keyword evidence="8" id="KW-0539">Nucleus</keyword>
<evidence type="ECO:0000256" key="3">
    <source>
        <dbReference type="ARBA" id="ARBA00021438"/>
    </source>
</evidence>
<feature type="region of interest" description="Disordered" evidence="9">
    <location>
        <begin position="403"/>
        <end position="492"/>
    </location>
</feature>
<proteinExistence type="inferred from homology"/>
<dbReference type="InterPro" id="IPR007504">
    <property type="entry name" value="H/ACA_rnp_Gar1/Naf1"/>
</dbReference>
<feature type="region of interest" description="Disordered" evidence="9">
    <location>
        <begin position="678"/>
        <end position="697"/>
    </location>
</feature>
<keyword evidence="7" id="KW-0694">RNA-binding</keyword>
<evidence type="ECO:0000313" key="10">
    <source>
        <dbReference type="Proteomes" id="UP001652623"/>
    </source>
</evidence>
<feature type="compositionally biased region" description="Low complexity" evidence="9">
    <location>
        <begin position="474"/>
        <end position="485"/>
    </location>
</feature>